<gene>
    <name evidence="1" type="ORF">D5S19_09395</name>
</gene>
<comment type="caution">
    <text evidence="1">The sequence shown here is derived from an EMBL/GenBank/DDBJ whole genome shotgun (WGS) entry which is preliminary data.</text>
</comment>
<evidence type="ECO:0008006" key="3">
    <source>
        <dbReference type="Google" id="ProtNLM"/>
    </source>
</evidence>
<keyword evidence="2" id="KW-1185">Reference proteome</keyword>
<dbReference type="AlphaFoldDB" id="A0A419I734"/>
<evidence type="ECO:0000313" key="2">
    <source>
        <dbReference type="Proteomes" id="UP000285112"/>
    </source>
</evidence>
<dbReference type="EMBL" id="QZFV01000068">
    <property type="protein sequence ID" value="RJQ87499.1"/>
    <property type="molecule type" value="Genomic_DNA"/>
</dbReference>
<dbReference type="Proteomes" id="UP000285112">
    <property type="component" value="Unassembled WGS sequence"/>
</dbReference>
<sequence length="345" mass="35733">MTGLWPCPVARPARFPDVVHDRRPGRFPKLSALVAAGALVVSGCGHGNLGKENFARTPVPAPASVASTVAVDDPATTAEVLRNLQPCQFVGPEVLKQLGTPQGEPAPSAVRFDVCSASVTDPGGKNLSVEVSLGKPVSITVQKVTDQVDGLPRLEGSGAGAESCTAGVLTSRKPDLGVLFALNYPGGDACPAGRTLAAEAAKILHRTPQKYAPGAGSLVTTDPCAMLDRSVVDAVAKGAKPEVTGLHSCRWGTTASLEVLLLPGRPLLEGDGWQKVDVGSPGQAFQKQGPSGPGSCQVHWQHRPWQQGYFEIAQVEYQNGTPGTDDPCGQAVPAAQQLAAELPKP</sequence>
<protein>
    <recommendedName>
        <fullName evidence="3">DUF3558 domain-containing protein</fullName>
    </recommendedName>
</protein>
<name>A0A419I734_9PSEU</name>
<evidence type="ECO:0000313" key="1">
    <source>
        <dbReference type="EMBL" id="RJQ87499.1"/>
    </source>
</evidence>
<dbReference type="OrthoDB" id="3679798at2"/>
<organism evidence="1 2">
    <name type="scientific">Amycolatopsis panacis</name>
    <dbReference type="NCBI Taxonomy" id="2340917"/>
    <lineage>
        <taxon>Bacteria</taxon>
        <taxon>Bacillati</taxon>
        <taxon>Actinomycetota</taxon>
        <taxon>Actinomycetes</taxon>
        <taxon>Pseudonocardiales</taxon>
        <taxon>Pseudonocardiaceae</taxon>
        <taxon>Amycolatopsis</taxon>
    </lineage>
</organism>
<accession>A0A419I734</accession>
<reference evidence="1 2" key="1">
    <citation type="submission" date="2018-09" db="EMBL/GenBank/DDBJ databases">
        <title>YIM PH 21725 draft genome.</title>
        <authorList>
            <person name="Miao C."/>
        </authorList>
    </citation>
    <scope>NUCLEOTIDE SEQUENCE [LARGE SCALE GENOMIC DNA]</scope>
    <source>
        <strain evidence="2">YIM PH21725</strain>
    </source>
</reference>
<proteinExistence type="predicted"/>